<protein>
    <submittedName>
        <fullName evidence="2">Uncharacterized protein</fullName>
    </submittedName>
</protein>
<reference evidence="2" key="2">
    <citation type="journal article" date="2017" name="Nat. Commun.">
        <title>Single-virus genomics reveals hidden cosmopolitan and abundant viruses.</title>
        <authorList>
            <person name="Martinez-Hernandez F."/>
            <person name="Fornas O."/>
            <person name="Lluesma Gomez M."/>
            <person name="Bolduc B."/>
            <person name="de la Cruz Pena M.J."/>
            <person name="Martinez J.M."/>
            <person name="Anton J."/>
            <person name="Gasol J.M."/>
            <person name="Rosselli R."/>
            <person name="Rodriguez-Valera F."/>
            <person name="Sullivan M.B."/>
            <person name="Acinas S.G."/>
            <person name="Martinez-Garcia M."/>
        </authorList>
    </citation>
    <scope>NUCLEOTIDE SEQUENCE</scope>
</reference>
<accession>A0A218MLS7</accession>
<feature type="compositionally biased region" description="Basic and acidic residues" evidence="1">
    <location>
        <begin position="13"/>
        <end position="45"/>
    </location>
</feature>
<reference evidence="2" key="1">
    <citation type="submission" date="2016-10" db="EMBL/GenBank/DDBJ databases">
        <authorList>
            <person name="Varghese N."/>
        </authorList>
    </citation>
    <scope>NUCLEOTIDE SEQUENCE</scope>
</reference>
<organism evidence="2">
    <name type="scientific">uncultured virus</name>
    <dbReference type="NCBI Taxonomy" id="340016"/>
    <lineage>
        <taxon>Viruses</taxon>
        <taxon>environmental samples</taxon>
    </lineage>
</organism>
<name>A0A218MLS7_9VIRU</name>
<evidence type="ECO:0000256" key="1">
    <source>
        <dbReference type="SAM" id="MobiDB-lite"/>
    </source>
</evidence>
<evidence type="ECO:0000313" key="2">
    <source>
        <dbReference type="EMBL" id="ASF00219.1"/>
    </source>
</evidence>
<sequence>MAFKMSGWSAFTKADDKKETSETKPEEEKKTGKIEIGIKPEEEKKTGHRKIYKKITIPKKTITKVERSENSKKLEELRKTMKKQ</sequence>
<proteinExistence type="predicted"/>
<feature type="region of interest" description="Disordered" evidence="1">
    <location>
        <begin position="65"/>
        <end position="84"/>
    </location>
</feature>
<dbReference type="EMBL" id="KY052822">
    <property type="protein sequence ID" value="ASF00219.1"/>
    <property type="molecule type" value="Genomic_DNA"/>
</dbReference>
<feature type="region of interest" description="Disordered" evidence="1">
    <location>
        <begin position="1"/>
        <end position="48"/>
    </location>
</feature>